<evidence type="ECO:0000256" key="7">
    <source>
        <dbReference type="ARBA" id="ARBA00023122"/>
    </source>
</evidence>
<organism evidence="14 15">
    <name type="scientific">Lyticum sinuosum</name>
    <dbReference type="NCBI Taxonomy" id="1332059"/>
    <lineage>
        <taxon>Bacteria</taxon>
        <taxon>Pseudomonadati</taxon>
        <taxon>Pseudomonadota</taxon>
        <taxon>Alphaproteobacteria</taxon>
        <taxon>Rickettsiales</taxon>
        <taxon>Lyticum</taxon>
    </lineage>
</organism>
<dbReference type="SUPFAM" id="SSF56176">
    <property type="entry name" value="FAD-binding/transporter-associated domain-like"/>
    <property type="match status" value="1"/>
</dbReference>
<evidence type="ECO:0000259" key="12">
    <source>
        <dbReference type="PROSITE" id="PS51371"/>
    </source>
</evidence>
<evidence type="ECO:0000256" key="1">
    <source>
        <dbReference type="ARBA" id="ARBA00004651"/>
    </source>
</evidence>
<feature type="transmembrane region" description="Helical" evidence="11">
    <location>
        <begin position="59"/>
        <end position="81"/>
    </location>
</feature>
<feature type="transmembrane region" description="Helical" evidence="11">
    <location>
        <begin position="105"/>
        <end position="125"/>
    </location>
</feature>
<evidence type="ECO:0000256" key="9">
    <source>
        <dbReference type="PROSITE-ProRule" id="PRU00703"/>
    </source>
</evidence>
<dbReference type="RefSeq" id="WP_322498789.1">
    <property type="nucleotide sequence ID" value="NZ_JARGYU010000002.1"/>
</dbReference>
<dbReference type="Gene3D" id="3.30.465.10">
    <property type="match status" value="1"/>
</dbReference>
<reference evidence="14" key="1">
    <citation type="submission" date="2023-02" db="EMBL/GenBank/DDBJ databases">
        <title>Host association and intracellularity evolved multiple times independently in the Rickettsiales.</title>
        <authorList>
            <person name="Castelli M."/>
            <person name="Nardi T."/>
            <person name="Gammuto L."/>
            <person name="Bellinzona G."/>
            <person name="Sabaneyeva E."/>
            <person name="Potekhin A."/>
            <person name="Serra V."/>
            <person name="Petroni G."/>
            <person name="Sassera D."/>
        </authorList>
    </citation>
    <scope>NUCLEOTIDE SEQUENCE</scope>
    <source>
        <strain evidence="14">USBL-36I1</strain>
    </source>
</reference>
<accession>A0AAE4VKQ7</accession>
<feature type="transmembrane region" description="Helical" evidence="11">
    <location>
        <begin position="137"/>
        <end position="156"/>
    </location>
</feature>
<evidence type="ECO:0000256" key="11">
    <source>
        <dbReference type="SAM" id="Phobius"/>
    </source>
</evidence>
<dbReference type="Gene3D" id="3.10.580.10">
    <property type="entry name" value="CBS-domain"/>
    <property type="match status" value="1"/>
</dbReference>
<dbReference type="PANTHER" id="PTHR43099">
    <property type="entry name" value="UPF0053 PROTEIN YRKA"/>
    <property type="match status" value="1"/>
</dbReference>
<sequence length="448" mass="49876">MNLNEIAIIIIIIIVNMIFVISEIALLTSSISKLEKYASNGSYGARIALKLLSTPNKMLSSVQVAITLLSMIIGLYGGTVFGDDLGNFLLNIPYFGEIIEKHKDTLGTCLAIVIMTYITVLSEIVPKRIAMIYPEQLAIVCSYVMAAFIFITYPFVSLLSISVQIILKFIRINEINTNSVSIDEIQGMIRKAENSGSIKHEESTMLRRFIDTGNLLVNSIMTPRKQVICLNIKDNIKVNIQKIKENNFANFPLLDGDFDHFVGFIPVRSLCNLEINKKIDNNILFQIAKKNHILYIPETSKVNKTIDTFLANSIKIAIVVDEYGEFEGVITLHDILKTFLGNIGLISNIFSTENAVDGDVLPNIISINNGCYSVPGVALMTEIVALLNNPSILAESVNKRQRTVASFMVHHIGEAPKVGDAFIINNIEFKVIKVRDFNIERAIIRKCT</sequence>
<dbReference type="AlphaFoldDB" id="A0AAE4VKQ7"/>
<evidence type="ECO:0000256" key="3">
    <source>
        <dbReference type="ARBA" id="ARBA00022475"/>
    </source>
</evidence>
<dbReference type="SUPFAM" id="SSF54631">
    <property type="entry name" value="CBS-domain pair"/>
    <property type="match status" value="1"/>
</dbReference>
<dbReference type="SMART" id="SM01091">
    <property type="entry name" value="CorC_HlyC"/>
    <property type="match status" value="1"/>
</dbReference>
<dbReference type="InterPro" id="IPR005170">
    <property type="entry name" value="Transptr-assoc_dom"/>
</dbReference>
<keyword evidence="3" id="KW-1003">Cell membrane</keyword>
<dbReference type="InterPro" id="IPR000644">
    <property type="entry name" value="CBS_dom"/>
</dbReference>
<dbReference type="InterPro" id="IPR051676">
    <property type="entry name" value="UPF0053_domain"/>
</dbReference>
<keyword evidence="6 10" id="KW-1133">Transmembrane helix</keyword>
<evidence type="ECO:0000256" key="10">
    <source>
        <dbReference type="PROSITE-ProRule" id="PRU01193"/>
    </source>
</evidence>
<keyword evidence="5" id="KW-0677">Repeat</keyword>
<dbReference type="GO" id="GO:0050660">
    <property type="term" value="F:flavin adenine dinucleotide binding"/>
    <property type="evidence" value="ECO:0007669"/>
    <property type="project" value="InterPro"/>
</dbReference>
<evidence type="ECO:0000313" key="15">
    <source>
        <dbReference type="Proteomes" id="UP001289135"/>
    </source>
</evidence>
<dbReference type="Pfam" id="PF03471">
    <property type="entry name" value="CorC_HlyC"/>
    <property type="match status" value="1"/>
</dbReference>
<dbReference type="Proteomes" id="UP001289135">
    <property type="component" value="Unassembled WGS sequence"/>
</dbReference>
<evidence type="ECO:0000256" key="8">
    <source>
        <dbReference type="ARBA" id="ARBA00023136"/>
    </source>
</evidence>
<dbReference type="Pfam" id="PF01595">
    <property type="entry name" value="CNNM"/>
    <property type="match status" value="1"/>
</dbReference>
<dbReference type="CDD" id="cd04590">
    <property type="entry name" value="CBS_pair_CorC_HlyC_assoc"/>
    <property type="match status" value="1"/>
</dbReference>
<dbReference type="InterPro" id="IPR002550">
    <property type="entry name" value="CNNM"/>
</dbReference>
<evidence type="ECO:0000256" key="4">
    <source>
        <dbReference type="ARBA" id="ARBA00022692"/>
    </source>
</evidence>
<dbReference type="InterPro" id="IPR046342">
    <property type="entry name" value="CBS_dom_sf"/>
</dbReference>
<feature type="domain" description="CNNM transmembrane" evidence="13">
    <location>
        <begin position="1"/>
        <end position="202"/>
    </location>
</feature>
<gene>
    <name evidence="14" type="ORF">Lyticum_00533</name>
</gene>
<feature type="domain" description="CBS" evidence="12">
    <location>
        <begin position="288"/>
        <end position="345"/>
    </location>
</feature>
<comment type="subcellular location">
    <subcellularLocation>
        <location evidence="1">Cell membrane</location>
        <topology evidence="1">Multi-pass membrane protein</topology>
    </subcellularLocation>
</comment>
<dbReference type="EMBL" id="JARGYU010000002">
    <property type="protein sequence ID" value="MDZ5761360.1"/>
    <property type="molecule type" value="Genomic_DNA"/>
</dbReference>
<keyword evidence="4 10" id="KW-0812">Transmembrane</keyword>
<dbReference type="GO" id="GO:0005886">
    <property type="term" value="C:plasma membrane"/>
    <property type="evidence" value="ECO:0007669"/>
    <property type="project" value="UniProtKB-SubCell"/>
</dbReference>
<comment type="caution">
    <text evidence="14">The sequence shown here is derived from an EMBL/GenBank/DDBJ whole genome shotgun (WGS) entry which is preliminary data.</text>
</comment>
<evidence type="ECO:0000256" key="5">
    <source>
        <dbReference type="ARBA" id="ARBA00022737"/>
    </source>
</evidence>
<dbReference type="PANTHER" id="PTHR43099:SF5">
    <property type="entry name" value="HLYC_CORC FAMILY TRANSPORTER"/>
    <property type="match status" value="1"/>
</dbReference>
<name>A0AAE4VKQ7_9RICK</name>
<dbReference type="InterPro" id="IPR016169">
    <property type="entry name" value="FAD-bd_PCMH_sub2"/>
</dbReference>
<dbReference type="PROSITE" id="PS51846">
    <property type="entry name" value="CNNM"/>
    <property type="match status" value="1"/>
</dbReference>
<protein>
    <submittedName>
        <fullName evidence="14">HlyC/CorC family transporter</fullName>
    </submittedName>
</protein>
<evidence type="ECO:0000313" key="14">
    <source>
        <dbReference type="EMBL" id="MDZ5761360.1"/>
    </source>
</evidence>
<evidence type="ECO:0000256" key="2">
    <source>
        <dbReference type="ARBA" id="ARBA00006446"/>
    </source>
</evidence>
<dbReference type="InterPro" id="IPR036318">
    <property type="entry name" value="FAD-bd_PCMH-like_sf"/>
</dbReference>
<dbReference type="PROSITE" id="PS51371">
    <property type="entry name" value="CBS"/>
    <property type="match status" value="1"/>
</dbReference>
<keyword evidence="15" id="KW-1185">Reference proteome</keyword>
<dbReference type="Pfam" id="PF00571">
    <property type="entry name" value="CBS"/>
    <property type="match status" value="1"/>
</dbReference>
<proteinExistence type="inferred from homology"/>
<keyword evidence="7 9" id="KW-0129">CBS domain</keyword>
<evidence type="ECO:0000256" key="6">
    <source>
        <dbReference type="ARBA" id="ARBA00022989"/>
    </source>
</evidence>
<dbReference type="InterPro" id="IPR044751">
    <property type="entry name" value="Ion_transp-like_CBS"/>
</dbReference>
<feature type="transmembrane region" description="Helical" evidence="11">
    <location>
        <begin position="6"/>
        <end position="27"/>
    </location>
</feature>
<comment type="similarity">
    <text evidence="2">Belongs to the UPF0053 family. Hemolysin C subfamily.</text>
</comment>
<evidence type="ECO:0000259" key="13">
    <source>
        <dbReference type="PROSITE" id="PS51846"/>
    </source>
</evidence>
<dbReference type="SMART" id="SM00116">
    <property type="entry name" value="CBS"/>
    <property type="match status" value="2"/>
</dbReference>
<keyword evidence="8 10" id="KW-0472">Membrane</keyword>